<proteinExistence type="predicted"/>
<dbReference type="InterPro" id="IPR050535">
    <property type="entry name" value="DNA_Repair-Maintenance_Comp"/>
</dbReference>
<organism evidence="5 6">
    <name type="scientific">Candidatus Methylomirabilis lanthanidiphila</name>
    <dbReference type="NCBI Taxonomy" id="2211376"/>
    <lineage>
        <taxon>Bacteria</taxon>
        <taxon>Candidatus Methylomirabilota</taxon>
        <taxon>Candidatus Methylomirabilia</taxon>
        <taxon>Candidatus Methylomirabilales</taxon>
        <taxon>Candidatus Methylomirabilaceae</taxon>
        <taxon>Candidatus Methylomirabilis</taxon>
    </lineage>
</organism>
<gene>
    <name evidence="5" type="ORF">MELA_00094</name>
</gene>
<dbReference type="Pfam" id="PF00149">
    <property type="entry name" value="Metallophos"/>
    <property type="match status" value="1"/>
</dbReference>
<dbReference type="InterPro" id="IPR041796">
    <property type="entry name" value="Mre11_N"/>
</dbReference>
<evidence type="ECO:0000256" key="3">
    <source>
        <dbReference type="ARBA" id="ARBA00022839"/>
    </source>
</evidence>
<dbReference type="PANTHER" id="PTHR30337:SF0">
    <property type="entry name" value="NUCLEASE SBCCD SUBUNIT D"/>
    <property type="match status" value="1"/>
</dbReference>
<dbReference type="Proteomes" id="UP000334340">
    <property type="component" value="Unassembled WGS sequence"/>
</dbReference>
<dbReference type="PIRSF" id="PIRSF033093">
    <property type="entry name" value="UCP_ML1119"/>
    <property type="match status" value="1"/>
</dbReference>
<feature type="domain" description="Calcineurin-like phosphoesterase" evidence="4">
    <location>
        <begin position="2"/>
        <end position="97"/>
    </location>
</feature>
<dbReference type="InterPro" id="IPR004843">
    <property type="entry name" value="Calcineurin-like_PHP"/>
</dbReference>
<protein>
    <submittedName>
        <fullName evidence="5">Exonuclease subunit SbcD</fullName>
    </submittedName>
</protein>
<dbReference type="GO" id="GO:0004527">
    <property type="term" value="F:exonuclease activity"/>
    <property type="evidence" value="ECO:0007669"/>
    <property type="project" value="UniProtKB-KW"/>
</dbReference>
<dbReference type="InterPro" id="IPR029052">
    <property type="entry name" value="Metallo-depent_PP-like"/>
</dbReference>
<keyword evidence="1" id="KW-0540">Nuclease</keyword>
<evidence type="ECO:0000256" key="2">
    <source>
        <dbReference type="ARBA" id="ARBA00022801"/>
    </source>
</evidence>
<evidence type="ECO:0000313" key="5">
    <source>
        <dbReference type="EMBL" id="VUZ83741.1"/>
    </source>
</evidence>
<dbReference type="EMBL" id="CABIKM010000001">
    <property type="protein sequence ID" value="VUZ83741.1"/>
    <property type="molecule type" value="Genomic_DNA"/>
</dbReference>
<accession>A0A564ZEJ2</accession>
<dbReference type="SUPFAM" id="SSF56300">
    <property type="entry name" value="Metallo-dependent phosphatases"/>
    <property type="match status" value="1"/>
</dbReference>
<reference evidence="5 6" key="1">
    <citation type="submission" date="2019-07" db="EMBL/GenBank/DDBJ databases">
        <authorList>
            <person name="Cremers G."/>
        </authorList>
    </citation>
    <scope>NUCLEOTIDE SEQUENCE [LARGE SCALE GENOMIC DNA]</scope>
</reference>
<dbReference type="Gene3D" id="3.60.21.10">
    <property type="match status" value="1"/>
</dbReference>
<dbReference type="AlphaFoldDB" id="A0A564ZEJ2"/>
<evidence type="ECO:0000259" key="4">
    <source>
        <dbReference type="Pfam" id="PF00149"/>
    </source>
</evidence>
<keyword evidence="6" id="KW-1185">Reference proteome</keyword>
<name>A0A564ZEJ2_9BACT</name>
<evidence type="ECO:0000256" key="1">
    <source>
        <dbReference type="ARBA" id="ARBA00022722"/>
    </source>
</evidence>
<evidence type="ECO:0000313" key="6">
    <source>
        <dbReference type="Proteomes" id="UP000334340"/>
    </source>
</evidence>
<sequence length="376" mass="41257">MIRFLHTSDWQLGMTRHFLSEGAQERYSQARFDAIRTMGRIAKEEQCRFVLVCGDAFESNQVDRKTVARAMEALKEVSVPVFILPGNHDPLNAASVYRSSTFIERKPAHVQVVENAAPIRVAAEVELVGAPWLSKRPATNPLEDAISALGPADGVSRICLAHGAVDTLTPDRESAGIISVAMLEQAIIEGKIHFAALGDRHSLTKVGDSGRIWYSGTPESTDFRETQSGYIHIVEIGDGTVASKGIQIGQWRFIERERVDLNTADDVEALRKSLEEIENKDRTVVRLSLVGSLTLTLSGALQNHILAANDVFGAFDVRADDLLVLPDHTDFANLGFSGFADGTVQRLRSKISEGRDEGTVAREALILMLRLARETV</sequence>
<keyword evidence="3 5" id="KW-0269">Exonuclease</keyword>
<keyword evidence="2" id="KW-0378">Hydrolase</keyword>
<dbReference type="CDD" id="cd00840">
    <property type="entry name" value="MPP_Mre11_N"/>
    <property type="match status" value="1"/>
</dbReference>
<dbReference type="PANTHER" id="PTHR30337">
    <property type="entry name" value="COMPONENT OF ATP-DEPENDENT DSDNA EXONUCLEASE"/>
    <property type="match status" value="1"/>
</dbReference>
<dbReference type="InterPro" id="IPR014577">
    <property type="entry name" value="UCP033093_metalloPase"/>
</dbReference>